<dbReference type="GO" id="GO:0061599">
    <property type="term" value="F:molybdopterin molybdotransferase activity"/>
    <property type="evidence" value="ECO:0007669"/>
    <property type="project" value="UniProtKB-EC"/>
</dbReference>
<comment type="pathway">
    <text evidence="2 6">Cofactor biosynthesis; molybdopterin biosynthesis.</text>
</comment>
<dbReference type="NCBIfam" id="TIGR00177">
    <property type="entry name" value="molyb_syn"/>
    <property type="match status" value="1"/>
</dbReference>
<keyword evidence="6" id="KW-0460">Magnesium</keyword>
<reference evidence="8 9" key="1">
    <citation type="submission" date="2024-05" db="EMBL/GenBank/DDBJ databases">
        <authorList>
            <consortium name="Candidatus Magnetaquicoccaceae bacterium FCR-1 genome sequencing consortium"/>
            <person name="Shimoshige H."/>
            <person name="Shimamura S."/>
            <person name="Taoka A."/>
            <person name="Kobayashi H."/>
            <person name="Maekawa T."/>
        </authorList>
    </citation>
    <scope>NUCLEOTIDE SEQUENCE [LARGE SCALE GENOMIC DNA]</scope>
    <source>
        <strain evidence="8 9">FCR-1</strain>
    </source>
</reference>
<dbReference type="Pfam" id="PF00994">
    <property type="entry name" value="MoCF_biosynth"/>
    <property type="match status" value="1"/>
</dbReference>
<evidence type="ECO:0000313" key="9">
    <source>
        <dbReference type="Proteomes" id="UP001628193"/>
    </source>
</evidence>
<dbReference type="RefSeq" id="WP_420906634.1">
    <property type="nucleotide sequence ID" value="NZ_BAAFGK010000005.1"/>
</dbReference>
<evidence type="ECO:0000256" key="2">
    <source>
        <dbReference type="ARBA" id="ARBA00005046"/>
    </source>
</evidence>
<dbReference type="InterPro" id="IPR001453">
    <property type="entry name" value="MoaB/Mog_dom"/>
</dbReference>
<dbReference type="Gene3D" id="2.170.190.11">
    <property type="entry name" value="Molybdopterin biosynthesis moea protein, domain 3"/>
    <property type="match status" value="1"/>
</dbReference>
<feature type="domain" description="MoaB/Mog" evidence="7">
    <location>
        <begin position="177"/>
        <end position="314"/>
    </location>
</feature>
<keyword evidence="9" id="KW-1185">Reference proteome</keyword>
<name>A0ABQ0CDE2_9PROT</name>
<dbReference type="InterPro" id="IPR005110">
    <property type="entry name" value="MoeA_linker/N"/>
</dbReference>
<keyword evidence="6 8" id="KW-0808">Transferase</keyword>
<keyword evidence="4 6" id="KW-0501">Molybdenum cofactor biosynthesis</keyword>
<evidence type="ECO:0000259" key="7">
    <source>
        <dbReference type="SMART" id="SM00852"/>
    </source>
</evidence>
<comment type="cofactor">
    <cofactor evidence="6">
        <name>Mg(2+)</name>
        <dbReference type="ChEBI" id="CHEBI:18420"/>
    </cofactor>
</comment>
<dbReference type="Gene3D" id="3.40.980.10">
    <property type="entry name" value="MoaB/Mog-like domain"/>
    <property type="match status" value="1"/>
</dbReference>
<dbReference type="SMART" id="SM00852">
    <property type="entry name" value="MoCF_biosynth"/>
    <property type="match status" value="1"/>
</dbReference>
<accession>A0ABQ0CDE2</accession>
<dbReference type="InterPro" id="IPR036688">
    <property type="entry name" value="MoeA_C_domain_IV_sf"/>
</dbReference>
<dbReference type="Pfam" id="PF03454">
    <property type="entry name" value="MoeA_C"/>
    <property type="match status" value="1"/>
</dbReference>
<dbReference type="Gene3D" id="2.40.340.10">
    <property type="entry name" value="MoeA, C-terminal, domain IV"/>
    <property type="match status" value="1"/>
</dbReference>
<comment type="catalytic activity">
    <reaction evidence="5">
        <text>adenylyl-molybdopterin + molybdate = Mo-molybdopterin + AMP + H(+)</text>
        <dbReference type="Rhea" id="RHEA:35047"/>
        <dbReference type="ChEBI" id="CHEBI:15378"/>
        <dbReference type="ChEBI" id="CHEBI:36264"/>
        <dbReference type="ChEBI" id="CHEBI:62727"/>
        <dbReference type="ChEBI" id="CHEBI:71302"/>
        <dbReference type="ChEBI" id="CHEBI:456215"/>
        <dbReference type="EC" id="2.10.1.1"/>
    </reaction>
</comment>
<evidence type="ECO:0000256" key="5">
    <source>
        <dbReference type="ARBA" id="ARBA00047317"/>
    </source>
</evidence>
<keyword evidence="6" id="KW-0479">Metal-binding</keyword>
<dbReference type="Gene3D" id="3.90.105.10">
    <property type="entry name" value="Molybdopterin biosynthesis moea protein, domain 2"/>
    <property type="match status" value="1"/>
</dbReference>
<evidence type="ECO:0000313" key="8">
    <source>
        <dbReference type="EMBL" id="GAB0058916.1"/>
    </source>
</evidence>
<dbReference type="EC" id="2.10.1.1" evidence="6"/>
<comment type="similarity">
    <text evidence="3 6">Belongs to the MoeA family.</text>
</comment>
<dbReference type="CDD" id="cd00887">
    <property type="entry name" value="MoeA"/>
    <property type="match status" value="1"/>
</dbReference>
<gene>
    <name evidence="8" type="primary">moeA</name>
    <name evidence="8" type="ORF">SIID45300_03276</name>
</gene>
<dbReference type="Proteomes" id="UP001628193">
    <property type="component" value="Unassembled WGS sequence"/>
</dbReference>
<keyword evidence="6" id="KW-0500">Molybdenum</keyword>
<evidence type="ECO:0000256" key="6">
    <source>
        <dbReference type="RuleBase" id="RU365090"/>
    </source>
</evidence>
<dbReference type="PANTHER" id="PTHR10192:SF5">
    <property type="entry name" value="GEPHYRIN"/>
    <property type="match status" value="1"/>
</dbReference>
<evidence type="ECO:0000256" key="4">
    <source>
        <dbReference type="ARBA" id="ARBA00023150"/>
    </source>
</evidence>
<dbReference type="NCBIfam" id="NF045515">
    <property type="entry name" value="Glp_gephyrin"/>
    <property type="match status" value="1"/>
</dbReference>
<proteinExistence type="inferred from homology"/>
<dbReference type="SUPFAM" id="SSF63882">
    <property type="entry name" value="MoeA N-terminal region -like"/>
    <property type="match status" value="1"/>
</dbReference>
<dbReference type="EMBL" id="BAAFGK010000005">
    <property type="protein sequence ID" value="GAB0058916.1"/>
    <property type="molecule type" value="Genomic_DNA"/>
</dbReference>
<dbReference type="InterPro" id="IPR036425">
    <property type="entry name" value="MoaB/Mog-like_dom_sf"/>
</dbReference>
<comment type="caution">
    <text evidence="8">The sequence shown here is derived from an EMBL/GenBank/DDBJ whole genome shotgun (WGS) entry which is preliminary data.</text>
</comment>
<evidence type="ECO:0000256" key="1">
    <source>
        <dbReference type="ARBA" id="ARBA00002901"/>
    </source>
</evidence>
<evidence type="ECO:0000256" key="3">
    <source>
        <dbReference type="ARBA" id="ARBA00010763"/>
    </source>
</evidence>
<dbReference type="SUPFAM" id="SSF63867">
    <property type="entry name" value="MoeA C-terminal domain-like"/>
    <property type="match status" value="1"/>
</dbReference>
<dbReference type="InterPro" id="IPR036135">
    <property type="entry name" value="MoeA_linker/N_sf"/>
</dbReference>
<dbReference type="SUPFAM" id="SSF53218">
    <property type="entry name" value="Molybdenum cofactor biosynthesis proteins"/>
    <property type="match status" value="1"/>
</dbReference>
<protein>
    <recommendedName>
        <fullName evidence="6">Molybdopterin molybdenumtransferase</fullName>
        <ecNumber evidence="6">2.10.1.1</ecNumber>
    </recommendedName>
</protein>
<comment type="function">
    <text evidence="1 6">Catalyzes the insertion of molybdate into adenylated molybdopterin with the concomitant release of AMP.</text>
</comment>
<organism evidence="8 9">
    <name type="scientific">Candidatus Magnetaquiglobus chichijimensis</name>
    <dbReference type="NCBI Taxonomy" id="3141448"/>
    <lineage>
        <taxon>Bacteria</taxon>
        <taxon>Pseudomonadati</taxon>
        <taxon>Pseudomonadota</taxon>
        <taxon>Magnetococcia</taxon>
        <taxon>Magnetococcales</taxon>
        <taxon>Candidatus Magnetaquicoccaceae</taxon>
        <taxon>Candidatus Magnetaquiglobus</taxon>
    </lineage>
</organism>
<dbReference type="InterPro" id="IPR038987">
    <property type="entry name" value="MoeA-like"/>
</dbReference>
<dbReference type="InterPro" id="IPR005111">
    <property type="entry name" value="MoeA_C_domain_IV"/>
</dbReference>
<sequence>MIGFDEAFATVMAETRPVEGVALVAVAEGLGRVLSMPAIAPADVPNHANSAMDGYAVRTADLSREGSVTLTVVADLPAGDRLERALGAGEAVRIMTGAPIPPGCDCVVMQERVRRDGDQVGIPAGCLPGDNIRPAGEDIQAGSVVLPKGCRLRPAHLGLLTSLGFERIEVYRQPVVAVLSTGNEVVEAGTPLLPGQVYDSNRTALRAALLALGVKVLDLGLVRDDREALAAAFARAGHEADAVISTGGVSVGDYDLVKEVLVGQGSIHFWQVAMKPGKPQAYGRLGQARFFGLPGNPVSGMTVFMLIVRPALLKLMGASEEPPRRMRAAFRGMLRKKHNRRDFLRGIAHFDEAGPWVETTGPQGSGILTSVARANVLILLPEEPLELRDGDPVTIQWIEHD</sequence>
<dbReference type="PANTHER" id="PTHR10192">
    <property type="entry name" value="MOLYBDOPTERIN BIOSYNTHESIS PROTEIN"/>
    <property type="match status" value="1"/>
</dbReference>
<reference evidence="8 9" key="2">
    <citation type="submission" date="2024-09" db="EMBL/GenBank/DDBJ databases">
        <title>Draft genome sequence of Candidatus Magnetaquicoccaceae bacterium FCR-1.</title>
        <authorList>
            <person name="Shimoshige H."/>
            <person name="Shimamura S."/>
            <person name="Taoka A."/>
            <person name="Kobayashi H."/>
            <person name="Maekawa T."/>
        </authorList>
    </citation>
    <scope>NUCLEOTIDE SEQUENCE [LARGE SCALE GENOMIC DNA]</scope>
    <source>
        <strain evidence="8 9">FCR-1</strain>
    </source>
</reference>
<dbReference type="Pfam" id="PF03453">
    <property type="entry name" value="MoeA_N"/>
    <property type="match status" value="1"/>
</dbReference>